<feature type="compositionally biased region" description="Basic and acidic residues" evidence="1">
    <location>
        <begin position="18"/>
        <end position="30"/>
    </location>
</feature>
<feature type="compositionally biased region" description="Polar residues" evidence="1">
    <location>
        <begin position="34"/>
        <end position="44"/>
    </location>
</feature>
<comment type="caution">
    <text evidence="2">The sequence shown here is derived from an EMBL/GenBank/DDBJ whole genome shotgun (WGS) entry which is preliminary data.</text>
</comment>
<sequence length="83" mass="9715">MSCLRSQQRWAIFQPAEEPAKPRTLHENKPRQARVSSDLCNVRTTNNLPPLNDIREWEEPIAERARPSWADADSIRSKENKYL</sequence>
<accession>A0A9W9U3X4</accession>
<protein>
    <submittedName>
        <fullName evidence="2">Uncharacterized protein</fullName>
    </submittedName>
</protein>
<evidence type="ECO:0000313" key="3">
    <source>
        <dbReference type="Proteomes" id="UP001147746"/>
    </source>
</evidence>
<proteinExistence type="predicted"/>
<feature type="region of interest" description="Disordered" evidence="1">
    <location>
        <begin position="14"/>
        <end position="44"/>
    </location>
</feature>
<reference evidence="2" key="2">
    <citation type="journal article" date="2023" name="IMA Fungus">
        <title>Comparative genomic study of the Penicillium genus elucidates a diverse pangenome and 15 lateral gene transfer events.</title>
        <authorList>
            <person name="Petersen C."/>
            <person name="Sorensen T."/>
            <person name="Nielsen M.R."/>
            <person name="Sondergaard T.E."/>
            <person name="Sorensen J.L."/>
            <person name="Fitzpatrick D.A."/>
            <person name="Frisvad J.C."/>
            <person name="Nielsen K.L."/>
        </authorList>
    </citation>
    <scope>NUCLEOTIDE SEQUENCE</scope>
    <source>
        <strain evidence="2">IBT 21472</strain>
    </source>
</reference>
<dbReference type="EMBL" id="JAPZBO010000005">
    <property type="protein sequence ID" value="KAJ5315486.1"/>
    <property type="molecule type" value="Genomic_DNA"/>
</dbReference>
<organism evidence="2 3">
    <name type="scientific">Penicillium atrosanguineum</name>
    <dbReference type="NCBI Taxonomy" id="1132637"/>
    <lineage>
        <taxon>Eukaryota</taxon>
        <taxon>Fungi</taxon>
        <taxon>Dikarya</taxon>
        <taxon>Ascomycota</taxon>
        <taxon>Pezizomycotina</taxon>
        <taxon>Eurotiomycetes</taxon>
        <taxon>Eurotiomycetidae</taxon>
        <taxon>Eurotiales</taxon>
        <taxon>Aspergillaceae</taxon>
        <taxon>Penicillium</taxon>
    </lineage>
</organism>
<reference evidence="2" key="1">
    <citation type="submission" date="2022-12" db="EMBL/GenBank/DDBJ databases">
        <authorList>
            <person name="Petersen C."/>
        </authorList>
    </citation>
    <scope>NUCLEOTIDE SEQUENCE</scope>
    <source>
        <strain evidence="2">IBT 21472</strain>
    </source>
</reference>
<dbReference type="AlphaFoldDB" id="A0A9W9U3X4"/>
<feature type="region of interest" description="Disordered" evidence="1">
    <location>
        <begin position="63"/>
        <end position="83"/>
    </location>
</feature>
<dbReference type="Proteomes" id="UP001147746">
    <property type="component" value="Unassembled WGS sequence"/>
</dbReference>
<evidence type="ECO:0000256" key="1">
    <source>
        <dbReference type="SAM" id="MobiDB-lite"/>
    </source>
</evidence>
<keyword evidence="3" id="KW-1185">Reference proteome</keyword>
<evidence type="ECO:0000313" key="2">
    <source>
        <dbReference type="EMBL" id="KAJ5315486.1"/>
    </source>
</evidence>
<gene>
    <name evidence="2" type="ORF">N7476_005793</name>
</gene>
<feature type="compositionally biased region" description="Basic and acidic residues" evidence="1">
    <location>
        <begin position="73"/>
        <end position="83"/>
    </location>
</feature>
<name>A0A9W9U3X4_9EURO</name>